<reference evidence="1 2" key="1">
    <citation type="submission" date="2008-06" db="EMBL/GenBank/DDBJ databases">
        <title>Complete nucleotide sequence analysis of the Agrotis ipsilon multiple nucleopolyhedrovirus.</title>
        <authorList>
            <person name="Harrison R.L."/>
        </authorList>
    </citation>
    <scope>NUCLEOTIDE SEQUENCE [LARGE SCALE GENOMIC DNA]</scope>
    <source>
        <strain evidence="1 2">Illinois</strain>
    </source>
</reference>
<protein>
    <submittedName>
        <fullName evidence="1">Uncharacterized protein</fullName>
    </submittedName>
</protein>
<name>B6D5Y1_9ABAC</name>
<dbReference type="EMBL" id="EU839994">
    <property type="protein sequence ID" value="ACI28769.1"/>
    <property type="molecule type" value="Genomic_DNA"/>
</dbReference>
<dbReference type="GeneID" id="6965836"/>
<dbReference type="RefSeq" id="YP_002268097.1">
    <property type="nucleotide sequence ID" value="NC_011345.1"/>
</dbReference>
<dbReference type="Proteomes" id="UP000204251">
    <property type="component" value="Segment"/>
</dbReference>
<keyword evidence="2" id="KW-1185">Reference proteome</keyword>
<proteinExistence type="predicted"/>
<organism evidence="1 2">
    <name type="scientific">Agrotis ipsilon multiple nucleopolyhedrovirus</name>
    <dbReference type="NCBI Taxonomy" id="208013"/>
    <lineage>
        <taxon>Viruses</taxon>
        <taxon>Viruses incertae sedis</taxon>
        <taxon>Naldaviricetes</taxon>
        <taxon>Lefavirales</taxon>
        <taxon>Baculoviridae</taxon>
        <taxon>Alphabaculovirus</taxon>
        <taxon>Alphabaculovirus agipsilonis</taxon>
    </lineage>
</organism>
<sequence>MATNCFAPLYDTHDYFKKNFNLNHNKILVKSRNYNGRRQSSVCQRERRNS</sequence>
<evidence type="ECO:0000313" key="2">
    <source>
        <dbReference type="Proteomes" id="UP000204251"/>
    </source>
</evidence>
<dbReference type="KEGG" id="vg:6965836"/>
<evidence type="ECO:0000313" key="1">
    <source>
        <dbReference type="EMBL" id="ACI28769.1"/>
    </source>
</evidence>
<accession>B6D5Y1</accession>